<feature type="signal peptide" evidence="1">
    <location>
        <begin position="1"/>
        <end position="16"/>
    </location>
</feature>
<comment type="caution">
    <text evidence="2">The sequence shown here is derived from an EMBL/GenBank/DDBJ whole genome shotgun (WGS) entry which is preliminary data.</text>
</comment>
<dbReference type="EMBL" id="CAJNRD030001117">
    <property type="protein sequence ID" value="CAG5078944.1"/>
    <property type="molecule type" value="Genomic_DNA"/>
</dbReference>
<accession>A0A8J2H6R2</accession>
<protein>
    <submittedName>
        <fullName evidence="2">Uncharacterized protein</fullName>
    </submittedName>
</protein>
<evidence type="ECO:0000256" key="1">
    <source>
        <dbReference type="SAM" id="SignalP"/>
    </source>
</evidence>
<name>A0A8J2H6R2_COTCN</name>
<dbReference type="AlphaFoldDB" id="A0A8J2H6R2"/>
<evidence type="ECO:0000313" key="3">
    <source>
        <dbReference type="Proteomes" id="UP000786811"/>
    </source>
</evidence>
<keyword evidence="3" id="KW-1185">Reference proteome</keyword>
<evidence type="ECO:0000313" key="2">
    <source>
        <dbReference type="EMBL" id="CAG5078944.1"/>
    </source>
</evidence>
<organism evidence="2 3">
    <name type="scientific">Cotesia congregata</name>
    <name type="common">Parasitoid wasp</name>
    <name type="synonym">Apanteles congregatus</name>
    <dbReference type="NCBI Taxonomy" id="51543"/>
    <lineage>
        <taxon>Eukaryota</taxon>
        <taxon>Metazoa</taxon>
        <taxon>Ecdysozoa</taxon>
        <taxon>Arthropoda</taxon>
        <taxon>Hexapoda</taxon>
        <taxon>Insecta</taxon>
        <taxon>Pterygota</taxon>
        <taxon>Neoptera</taxon>
        <taxon>Endopterygota</taxon>
        <taxon>Hymenoptera</taxon>
        <taxon>Apocrita</taxon>
        <taxon>Ichneumonoidea</taxon>
        <taxon>Braconidae</taxon>
        <taxon>Microgastrinae</taxon>
        <taxon>Cotesia</taxon>
    </lineage>
</organism>
<dbReference type="Proteomes" id="UP000786811">
    <property type="component" value="Unassembled WGS sequence"/>
</dbReference>
<proteinExistence type="predicted"/>
<feature type="chain" id="PRO_5035225717" evidence="1">
    <location>
        <begin position="17"/>
        <end position="168"/>
    </location>
</feature>
<keyword evidence="1" id="KW-0732">Signal</keyword>
<reference evidence="2" key="1">
    <citation type="submission" date="2021-04" db="EMBL/GenBank/DDBJ databases">
        <authorList>
            <person name="Chebbi M.A.C M."/>
        </authorList>
    </citation>
    <scope>NUCLEOTIDE SEQUENCE</scope>
</reference>
<gene>
    <name evidence="2" type="ORF">HICCMSTLAB_LOCUS2885</name>
</gene>
<sequence>MKASLLMIAVLEYVFADVSLFSPASIPEDPESSVPRLWSLEIKDKTLPEDVNTDFEPPQPWTMKPVGKFSNDSLKNSIRIRVPNDFFANNGREVIYACGTIISFRLFYLKSLEDPTSVFTYHSNSTKIADDYELWEVDTSKRLIGYEYSKSVEYEFSIRPANSTDLQN</sequence>